<proteinExistence type="predicted"/>
<feature type="chain" id="PRO_5046821563" evidence="1">
    <location>
        <begin position="36"/>
        <end position="174"/>
    </location>
</feature>
<feature type="signal peptide" evidence="1">
    <location>
        <begin position="1"/>
        <end position="35"/>
    </location>
</feature>
<name>A0ABT3HGX0_9HYPH</name>
<gene>
    <name evidence="2" type="ORF">M2319_003995</name>
</gene>
<comment type="caution">
    <text evidence="2">The sequence shown here is derived from an EMBL/GenBank/DDBJ whole genome shotgun (WGS) entry which is preliminary data.</text>
</comment>
<keyword evidence="1" id="KW-0732">Signal</keyword>
<organism evidence="2 3">
    <name type="scientific">Rhodobium gokarnense</name>
    <dbReference type="NCBI Taxonomy" id="364296"/>
    <lineage>
        <taxon>Bacteria</taxon>
        <taxon>Pseudomonadati</taxon>
        <taxon>Pseudomonadota</taxon>
        <taxon>Alphaproteobacteria</taxon>
        <taxon>Hyphomicrobiales</taxon>
        <taxon>Rhodobiaceae</taxon>
        <taxon>Rhodobium</taxon>
    </lineage>
</organism>
<evidence type="ECO:0000313" key="2">
    <source>
        <dbReference type="EMBL" id="MCW2309639.1"/>
    </source>
</evidence>
<sequence>MLSTRSRTLSFFQSLAMLALIAATLALSFAGTARADCDAQRRAFAEAAAAQAEAAADQRQACGDLRLCKADCRILKKECKKTARSDKFLCIEECNALSGRDKRQCKRECRADKRIAKAGCRRAIRECRGTCRDVHRTPECQAARSASTQAAINASLAGVALAECERQSGNEDAQ</sequence>
<evidence type="ECO:0000313" key="3">
    <source>
        <dbReference type="Proteomes" id="UP001209755"/>
    </source>
</evidence>
<dbReference type="EMBL" id="JAOQNS010000013">
    <property type="protein sequence ID" value="MCW2309639.1"/>
    <property type="molecule type" value="Genomic_DNA"/>
</dbReference>
<reference evidence="3" key="1">
    <citation type="submission" date="2023-07" db="EMBL/GenBank/DDBJ databases">
        <title>Genome sequencing of Purple Non-Sulfur Bacteria from various extreme environments.</title>
        <authorList>
            <person name="Mayer M."/>
        </authorList>
    </citation>
    <scope>NUCLEOTIDE SEQUENCE [LARGE SCALE GENOMIC DNA]</scope>
    <source>
        <strain evidence="3">DSM 17935</strain>
    </source>
</reference>
<keyword evidence="3" id="KW-1185">Reference proteome</keyword>
<accession>A0ABT3HGX0</accession>
<protein>
    <submittedName>
        <fullName evidence="2">Uncharacterized protein</fullName>
    </submittedName>
</protein>
<evidence type="ECO:0000256" key="1">
    <source>
        <dbReference type="SAM" id="SignalP"/>
    </source>
</evidence>
<dbReference type="RefSeq" id="WP_264603208.1">
    <property type="nucleotide sequence ID" value="NZ_JAOQNS010000013.1"/>
</dbReference>
<dbReference type="Proteomes" id="UP001209755">
    <property type="component" value="Unassembled WGS sequence"/>
</dbReference>